<dbReference type="KEGG" id="pcz:PCL1606_06200"/>
<gene>
    <name evidence="1" type="ORF">PCL1606_06200</name>
</gene>
<organism evidence="1 2">
    <name type="scientific">Pseudomonas chlororaphis</name>
    <dbReference type="NCBI Taxonomy" id="587753"/>
    <lineage>
        <taxon>Bacteria</taxon>
        <taxon>Pseudomonadati</taxon>
        <taxon>Pseudomonadota</taxon>
        <taxon>Gammaproteobacteria</taxon>
        <taxon>Pseudomonadales</taxon>
        <taxon>Pseudomonadaceae</taxon>
        <taxon>Pseudomonas</taxon>
    </lineage>
</organism>
<accession>A0A0D5XTA5</accession>
<name>A0A0D5XTA5_9PSED</name>
<dbReference type="AlphaFoldDB" id="A0A0D5XTA5"/>
<protein>
    <submittedName>
        <fullName evidence="1">Uncharacterized protein</fullName>
    </submittedName>
</protein>
<dbReference type="EMBL" id="CP011110">
    <property type="protein sequence ID" value="AKA22075.1"/>
    <property type="molecule type" value="Genomic_DNA"/>
</dbReference>
<evidence type="ECO:0000313" key="1">
    <source>
        <dbReference type="EMBL" id="AKA22075.1"/>
    </source>
</evidence>
<dbReference type="PATRIC" id="fig|587753.10.peg.622"/>
<reference evidence="1 2" key="1">
    <citation type="journal article" date="2015" name="Mol. Plant Microbe Interact.">
        <title>Comparative Genomic Analysis of Pseudomonas chlororaphis PCL1606 Reveals New Insight into Antifungal Compounds Involved in Biocontrol.</title>
        <authorList>
            <person name="Calderon C.E."/>
            <person name="Ramos C."/>
            <person name="de Vicente A."/>
            <person name="Cazorla F.M."/>
        </authorList>
    </citation>
    <scope>NUCLEOTIDE SEQUENCE [LARGE SCALE GENOMIC DNA]</scope>
    <source>
        <strain evidence="1 2">PCL1606</strain>
    </source>
</reference>
<sequence length="37" mass="4564">MIFRLERSLQLEELYESQRRLNAILLQRIEELEARTC</sequence>
<dbReference type="Proteomes" id="UP000032748">
    <property type="component" value="Chromosome"/>
</dbReference>
<evidence type="ECO:0000313" key="2">
    <source>
        <dbReference type="Proteomes" id="UP000032748"/>
    </source>
</evidence>
<proteinExistence type="predicted"/>